<dbReference type="Proteomes" id="UP000005297">
    <property type="component" value="Unassembled WGS sequence"/>
</dbReference>
<dbReference type="InParanoid" id="Q0F108"/>
<dbReference type="AlphaFoldDB" id="Q0F108"/>
<dbReference type="HOGENOM" id="CLU_3063198_0_0_0"/>
<comment type="caution">
    <text evidence="1">The sequence shown here is derived from an EMBL/GenBank/DDBJ whole genome shotgun (WGS) entry which is preliminary data.</text>
</comment>
<name>Q0F108_9PROT</name>
<accession>Q0F108</accession>
<proteinExistence type="predicted"/>
<sequence>MQRLSQHAQAKARGLLRILLLGRSALSAGPAGRSLLPLSTRTITADAFLLTGF</sequence>
<reference evidence="1 2" key="1">
    <citation type="submission" date="2006-09" db="EMBL/GenBank/DDBJ databases">
        <authorList>
            <person name="Emerson D."/>
            <person name="Ferriera S."/>
            <person name="Johnson J."/>
            <person name="Kravitz S."/>
            <person name="Halpern A."/>
            <person name="Remington K."/>
            <person name="Beeson K."/>
            <person name="Tran B."/>
            <person name="Rogers Y.-H."/>
            <person name="Friedman R."/>
            <person name="Venter J.C."/>
        </authorList>
    </citation>
    <scope>NUCLEOTIDE SEQUENCE [LARGE SCALE GENOMIC DNA]</scope>
    <source>
        <strain evidence="1 2">PV-1</strain>
    </source>
</reference>
<organism evidence="1 2">
    <name type="scientific">Mariprofundus ferrooxydans PV-1</name>
    <dbReference type="NCBI Taxonomy" id="314345"/>
    <lineage>
        <taxon>Bacteria</taxon>
        <taxon>Pseudomonadati</taxon>
        <taxon>Pseudomonadota</taxon>
        <taxon>Candidatius Mariprofundia</taxon>
        <taxon>Mariprofundales</taxon>
        <taxon>Mariprofundaceae</taxon>
        <taxon>Mariprofundus</taxon>
    </lineage>
</organism>
<gene>
    <name evidence="1" type="ORF">SPV1_11641</name>
</gene>
<evidence type="ECO:0000313" key="2">
    <source>
        <dbReference type="Proteomes" id="UP000005297"/>
    </source>
</evidence>
<evidence type="ECO:0000313" key="1">
    <source>
        <dbReference type="EMBL" id="EAU55383.1"/>
    </source>
</evidence>
<dbReference type="EMBL" id="AATS01000003">
    <property type="protein sequence ID" value="EAU55383.1"/>
    <property type="molecule type" value="Genomic_DNA"/>
</dbReference>
<protein>
    <submittedName>
        <fullName evidence="1">Uncharacterized protein</fullName>
    </submittedName>
</protein>
<keyword evidence="2" id="KW-1185">Reference proteome</keyword>